<protein>
    <submittedName>
        <fullName evidence="1">Uncharacterized protein</fullName>
    </submittedName>
</protein>
<gene>
    <name evidence="1" type="ORF">L2E82_36493</name>
</gene>
<evidence type="ECO:0000313" key="2">
    <source>
        <dbReference type="Proteomes" id="UP001055811"/>
    </source>
</evidence>
<dbReference type="EMBL" id="CM042014">
    <property type="protein sequence ID" value="KAI3724707.1"/>
    <property type="molecule type" value="Genomic_DNA"/>
</dbReference>
<dbReference type="Proteomes" id="UP001055811">
    <property type="component" value="Linkage Group LG06"/>
</dbReference>
<keyword evidence="2" id="KW-1185">Reference proteome</keyword>
<reference evidence="2" key="1">
    <citation type="journal article" date="2022" name="Mol. Ecol. Resour.">
        <title>The genomes of chicory, endive, great burdock and yacon provide insights into Asteraceae palaeo-polyploidization history and plant inulin production.</title>
        <authorList>
            <person name="Fan W."/>
            <person name="Wang S."/>
            <person name="Wang H."/>
            <person name="Wang A."/>
            <person name="Jiang F."/>
            <person name="Liu H."/>
            <person name="Zhao H."/>
            <person name="Xu D."/>
            <person name="Zhang Y."/>
        </authorList>
    </citation>
    <scope>NUCLEOTIDE SEQUENCE [LARGE SCALE GENOMIC DNA]</scope>
    <source>
        <strain evidence="2">cv. Punajuju</strain>
    </source>
</reference>
<sequence length="99" mass="11259">MSYGLPVVAAYAGGVPDIIPAKQEGKTGYLFTPRDLDDCLNNLATLLDDISLREKIRQAAQVEMEKYDWRGAIRVIKHQQYNGAIWFWRNNFALACKIL</sequence>
<name>A0ACB9BRU1_CICIN</name>
<reference evidence="1 2" key="2">
    <citation type="journal article" date="2022" name="Mol. Ecol. Resour.">
        <title>The genomes of chicory, endive, great burdock and yacon provide insights into Asteraceae paleo-polyploidization history and plant inulin production.</title>
        <authorList>
            <person name="Fan W."/>
            <person name="Wang S."/>
            <person name="Wang H."/>
            <person name="Wang A."/>
            <person name="Jiang F."/>
            <person name="Liu H."/>
            <person name="Zhao H."/>
            <person name="Xu D."/>
            <person name="Zhang Y."/>
        </authorList>
    </citation>
    <scope>NUCLEOTIDE SEQUENCE [LARGE SCALE GENOMIC DNA]</scope>
    <source>
        <strain evidence="2">cv. Punajuju</strain>
        <tissue evidence="1">Leaves</tissue>
    </source>
</reference>
<evidence type="ECO:0000313" key="1">
    <source>
        <dbReference type="EMBL" id="KAI3724707.1"/>
    </source>
</evidence>
<accession>A0ACB9BRU1</accession>
<comment type="caution">
    <text evidence="1">The sequence shown here is derived from an EMBL/GenBank/DDBJ whole genome shotgun (WGS) entry which is preliminary data.</text>
</comment>
<organism evidence="1 2">
    <name type="scientific">Cichorium intybus</name>
    <name type="common">Chicory</name>
    <dbReference type="NCBI Taxonomy" id="13427"/>
    <lineage>
        <taxon>Eukaryota</taxon>
        <taxon>Viridiplantae</taxon>
        <taxon>Streptophyta</taxon>
        <taxon>Embryophyta</taxon>
        <taxon>Tracheophyta</taxon>
        <taxon>Spermatophyta</taxon>
        <taxon>Magnoliopsida</taxon>
        <taxon>eudicotyledons</taxon>
        <taxon>Gunneridae</taxon>
        <taxon>Pentapetalae</taxon>
        <taxon>asterids</taxon>
        <taxon>campanulids</taxon>
        <taxon>Asterales</taxon>
        <taxon>Asteraceae</taxon>
        <taxon>Cichorioideae</taxon>
        <taxon>Cichorieae</taxon>
        <taxon>Cichoriinae</taxon>
        <taxon>Cichorium</taxon>
    </lineage>
</organism>
<proteinExistence type="predicted"/>